<keyword evidence="2" id="KW-1185">Reference proteome</keyword>
<sequence length="113" mass="12179">MSSHLCLEHSYAGVVTRIEGLARPLHQPDGTWYLLLAAGLSASQPSFIHSQGPFYEGCEAEAGLAAIAEELLRMGYGVAAEPLSWRLHLQAELRRLAGGGVVGTEHRLSRPES</sequence>
<dbReference type="AlphaFoldDB" id="A0A2T5P8H2"/>
<accession>A0A2T5P8H2</accession>
<dbReference type="OrthoDB" id="6914861at2"/>
<dbReference type="RefSeq" id="WP_108107445.1">
    <property type="nucleotide sequence ID" value="NZ_QASN01000019.1"/>
</dbReference>
<dbReference type="EMBL" id="QASN01000019">
    <property type="protein sequence ID" value="PTU74013.1"/>
    <property type="molecule type" value="Genomic_DNA"/>
</dbReference>
<gene>
    <name evidence="1" type="ORF">DBO85_11655</name>
</gene>
<protein>
    <submittedName>
        <fullName evidence="1">Uncharacterized protein</fullName>
    </submittedName>
</protein>
<dbReference type="InterPro" id="IPR056903">
    <property type="entry name" value="PA4575-like"/>
</dbReference>
<evidence type="ECO:0000313" key="2">
    <source>
        <dbReference type="Proteomes" id="UP000244064"/>
    </source>
</evidence>
<organism evidence="1 2">
    <name type="scientific">Pseudomonas mangrovi</name>
    <dbReference type="NCBI Taxonomy" id="2161748"/>
    <lineage>
        <taxon>Bacteria</taxon>
        <taxon>Pseudomonadati</taxon>
        <taxon>Pseudomonadota</taxon>
        <taxon>Gammaproteobacteria</taxon>
        <taxon>Pseudomonadales</taxon>
        <taxon>Pseudomonadaceae</taxon>
        <taxon>Pseudomonas</taxon>
    </lineage>
</organism>
<dbReference type="Proteomes" id="UP000244064">
    <property type="component" value="Unassembled WGS sequence"/>
</dbReference>
<reference evidence="1 2" key="1">
    <citation type="submission" date="2018-04" db="EMBL/GenBank/DDBJ databases">
        <title>Pseudomonas sp. nov., isolated from mangrove soil.</title>
        <authorList>
            <person name="Chen C."/>
        </authorList>
    </citation>
    <scope>NUCLEOTIDE SEQUENCE [LARGE SCALE GENOMIC DNA]</scope>
    <source>
        <strain evidence="1 2">TC-11</strain>
    </source>
</reference>
<evidence type="ECO:0000313" key="1">
    <source>
        <dbReference type="EMBL" id="PTU74013.1"/>
    </source>
</evidence>
<name>A0A2T5P8H2_9PSED</name>
<dbReference type="Pfam" id="PF24876">
    <property type="entry name" value="PA4575"/>
    <property type="match status" value="1"/>
</dbReference>
<proteinExistence type="predicted"/>
<comment type="caution">
    <text evidence="1">The sequence shown here is derived from an EMBL/GenBank/DDBJ whole genome shotgun (WGS) entry which is preliminary data.</text>
</comment>